<reference evidence="7" key="1">
    <citation type="submission" date="2022-04" db="EMBL/GenBank/DDBJ databases">
        <title>A functionally conserved STORR gene fusion in Papaver species that diverged 16.8 million years ago.</title>
        <authorList>
            <person name="Catania T."/>
        </authorList>
    </citation>
    <scope>NUCLEOTIDE SEQUENCE</scope>
    <source>
        <strain evidence="7">S-188037</strain>
    </source>
</reference>
<comment type="subunit">
    <text evidence="4">Part of a SCF (SKP1-cullin-F-box) protein ligase complex.</text>
</comment>
<dbReference type="InterPro" id="IPR016073">
    <property type="entry name" value="Skp1_comp_POZ"/>
</dbReference>
<dbReference type="AlphaFoldDB" id="A0AAD4XE33"/>
<dbReference type="InterPro" id="IPR016897">
    <property type="entry name" value="SKP1"/>
</dbReference>
<sequence length="158" mass="18478">MTMEAPVKMITLRSSDERNFVIEETLITYENENIVIPLTTIAGSILAKVIEYFNKHAEVATSDEDKKIWDVQFLNFDFGTNTQMFLDVYQAAEFLNIKGLMDLISNEMSKWMTGKQLEDIRQAFNLTDKEFQMTPEEQEEISRRLEILRRRRNVGAIE</sequence>
<dbReference type="PANTHER" id="PTHR11165">
    <property type="entry name" value="SKP1"/>
    <property type="match status" value="1"/>
</dbReference>
<evidence type="ECO:0000256" key="1">
    <source>
        <dbReference type="ARBA" id="ARBA00004906"/>
    </source>
</evidence>
<comment type="pathway">
    <text evidence="1 4">Protein modification; protein ubiquitination.</text>
</comment>
<gene>
    <name evidence="7" type="ORF">MKW98_029523</name>
</gene>
<dbReference type="SUPFAM" id="SSF54695">
    <property type="entry name" value="POZ domain"/>
    <property type="match status" value="1"/>
</dbReference>
<evidence type="ECO:0000256" key="3">
    <source>
        <dbReference type="ARBA" id="ARBA00022786"/>
    </source>
</evidence>
<keyword evidence="3 4" id="KW-0833">Ubl conjugation pathway</keyword>
<feature type="domain" description="SKP1 component POZ" evidence="6">
    <location>
        <begin position="8"/>
        <end position="57"/>
    </location>
</feature>
<dbReference type="SMART" id="SM00512">
    <property type="entry name" value="Skp1"/>
    <property type="match status" value="1"/>
</dbReference>
<protein>
    <recommendedName>
        <fullName evidence="4">SKP1-like protein</fullName>
    </recommendedName>
</protein>
<dbReference type="Proteomes" id="UP001202328">
    <property type="component" value="Unassembled WGS sequence"/>
</dbReference>
<dbReference type="GO" id="GO:0016567">
    <property type="term" value="P:protein ubiquitination"/>
    <property type="evidence" value="ECO:0007669"/>
    <property type="project" value="UniProtKB-UniRule"/>
</dbReference>
<accession>A0AAD4XE33</accession>
<evidence type="ECO:0000313" key="8">
    <source>
        <dbReference type="Proteomes" id="UP001202328"/>
    </source>
</evidence>
<comment type="similarity">
    <text evidence="2 4">Belongs to the SKP1 family.</text>
</comment>
<dbReference type="Pfam" id="PF01466">
    <property type="entry name" value="Skp1"/>
    <property type="match status" value="1"/>
</dbReference>
<evidence type="ECO:0000259" key="5">
    <source>
        <dbReference type="Pfam" id="PF01466"/>
    </source>
</evidence>
<evidence type="ECO:0000313" key="7">
    <source>
        <dbReference type="EMBL" id="KAI3908222.1"/>
    </source>
</evidence>
<dbReference type="InterPro" id="IPR011333">
    <property type="entry name" value="SKP1/BTB/POZ_sf"/>
</dbReference>
<dbReference type="SUPFAM" id="SSF81382">
    <property type="entry name" value="Skp1 dimerisation domain-like"/>
    <property type="match status" value="1"/>
</dbReference>
<evidence type="ECO:0000256" key="4">
    <source>
        <dbReference type="PIRNR" id="PIRNR028729"/>
    </source>
</evidence>
<keyword evidence="8" id="KW-1185">Reference proteome</keyword>
<proteinExistence type="inferred from homology"/>
<dbReference type="InterPro" id="IPR016072">
    <property type="entry name" value="Skp1_comp_dimer"/>
</dbReference>
<comment type="caution">
    <text evidence="7">The sequence shown here is derived from an EMBL/GenBank/DDBJ whole genome shotgun (WGS) entry which is preliminary data.</text>
</comment>
<dbReference type="InterPro" id="IPR001232">
    <property type="entry name" value="SKP1-like"/>
</dbReference>
<evidence type="ECO:0000256" key="2">
    <source>
        <dbReference type="ARBA" id="ARBA00009993"/>
    </source>
</evidence>
<dbReference type="PIRSF" id="PIRSF028729">
    <property type="entry name" value="E3_ubiquit_lig_SCF_Skp"/>
    <property type="match status" value="1"/>
</dbReference>
<dbReference type="EMBL" id="JAJJMB010010520">
    <property type="protein sequence ID" value="KAI3908222.1"/>
    <property type="molecule type" value="Genomic_DNA"/>
</dbReference>
<dbReference type="Pfam" id="PF03931">
    <property type="entry name" value="Skp1_POZ"/>
    <property type="match status" value="1"/>
</dbReference>
<feature type="domain" description="SKP1 component dimerisation" evidence="5">
    <location>
        <begin position="98"/>
        <end position="143"/>
    </location>
</feature>
<organism evidence="7 8">
    <name type="scientific">Papaver atlanticum</name>
    <dbReference type="NCBI Taxonomy" id="357466"/>
    <lineage>
        <taxon>Eukaryota</taxon>
        <taxon>Viridiplantae</taxon>
        <taxon>Streptophyta</taxon>
        <taxon>Embryophyta</taxon>
        <taxon>Tracheophyta</taxon>
        <taxon>Spermatophyta</taxon>
        <taxon>Magnoliopsida</taxon>
        <taxon>Ranunculales</taxon>
        <taxon>Papaveraceae</taxon>
        <taxon>Papaveroideae</taxon>
        <taxon>Papaver</taxon>
    </lineage>
</organism>
<name>A0AAD4XE33_9MAGN</name>
<dbReference type="GO" id="GO:0006511">
    <property type="term" value="P:ubiquitin-dependent protein catabolic process"/>
    <property type="evidence" value="ECO:0007669"/>
    <property type="project" value="InterPro"/>
</dbReference>
<comment type="function">
    <text evidence="4">Involved in ubiquitination and subsequent proteasomal degradation of target proteins. Together with CUL1, RBX1 and a F-box protein, it forms a SCF E3 ubiquitin ligase complex. The functional specificity of this complex depends on the type of F-box protein. In the SCF complex, it serves as an adapter that links the F-box protein to CUL1.</text>
</comment>
<dbReference type="GO" id="GO:0009867">
    <property type="term" value="P:jasmonic acid mediated signaling pathway"/>
    <property type="evidence" value="ECO:0007669"/>
    <property type="project" value="UniProtKB-ARBA"/>
</dbReference>
<dbReference type="InterPro" id="IPR036296">
    <property type="entry name" value="SKP1-like_dim_sf"/>
</dbReference>
<evidence type="ECO:0000259" key="6">
    <source>
        <dbReference type="Pfam" id="PF03931"/>
    </source>
</evidence>
<dbReference type="Gene3D" id="3.30.710.10">
    <property type="entry name" value="Potassium Channel Kv1.1, Chain A"/>
    <property type="match status" value="1"/>
</dbReference>